<keyword evidence="2" id="KW-1185">Reference proteome</keyword>
<evidence type="ECO:0000313" key="1">
    <source>
        <dbReference type="EMBL" id="KAG7289349.1"/>
    </source>
</evidence>
<gene>
    <name evidence="1" type="ORF">NEMBOFW57_005716</name>
</gene>
<name>A0AAD4EXJ2_9PEZI</name>
<dbReference type="AlphaFoldDB" id="A0AAD4EXJ2"/>
<protein>
    <submittedName>
        <fullName evidence="1">Uncharacterized protein</fullName>
    </submittedName>
</protein>
<dbReference type="Proteomes" id="UP001197093">
    <property type="component" value="Unassembled WGS sequence"/>
</dbReference>
<comment type="caution">
    <text evidence="1">The sequence shown here is derived from an EMBL/GenBank/DDBJ whole genome shotgun (WGS) entry which is preliminary data.</text>
</comment>
<evidence type="ECO:0000313" key="2">
    <source>
        <dbReference type="Proteomes" id="UP001197093"/>
    </source>
</evidence>
<sequence length="80" mass="9091">MGGKDLCLSVLVKEQHEHAGTYALPKLLQLLGINNSELVAKAEFRSLEIIALELLLHLKRQQLIRLDLRREHVAEIRVGK</sequence>
<accession>A0AAD4EXJ2</accession>
<organism evidence="1 2">
    <name type="scientific">Staphylotrichum longicolle</name>
    <dbReference type="NCBI Taxonomy" id="669026"/>
    <lineage>
        <taxon>Eukaryota</taxon>
        <taxon>Fungi</taxon>
        <taxon>Dikarya</taxon>
        <taxon>Ascomycota</taxon>
        <taxon>Pezizomycotina</taxon>
        <taxon>Sordariomycetes</taxon>
        <taxon>Sordariomycetidae</taxon>
        <taxon>Sordariales</taxon>
        <taxon>Chaetomiaceae</taxon>
        <taxon>Staphylotrichum</taxon>
    </lineage>
</organism>
<proteinExistence type="predicted"/>
<reference evidence="1" key="1">
    <citation type="submission" date="2023-02" db="EMBL/GenBank/DDBJ databases">
        <authorList>
            <person name="Palmer J.M."/>
        </authorList>
    </citation>
    <scope>NUCLEOTIDE SEQUENCE</scope>
    <source>
        <strain evidence="1">FW57</strain>
    </source>
</reference>
<dbReference type="EMBL" id="JAHCVI010000002">
    <property type="protein sequence ID" value="KAG7289349.1"/>
    <property type="molecule type" value="Genomic_DNA"/>
</dbReference>